<feature type="transmembrane region" description="Helical" evidence="1">
    <location>
        <begin position="219"/>
        <end position="238"/>
    </location>
</feature>
<keyword evidence="1" id="KW-1133">Transmembrane helix</keyword>
<protein>
    <submittedName>
        <fullName evidence="2">Uncharacterized protein</fullName>
    </submittedName>
</protein>
<keyword evidence="3" id="KW-1185">Reference proteome</keyword>
<evidence type="ECO:0000313" key="3">
    <source>
        <dbReference type="Proteomes" id="UP001347796"/>
    </source>
</evidence>
<keyword evidence="1" id="KW-0812">Transmembrane</keyword>
<evidence type="ECO:0000256" key="1">
    <source>
        <dbReference type="SAM" id="Phobius"/>
    </source>
</evidence>
<proteinExistence type="predicted"/>
<gene>
    <name evidence="2" type="ORF">SNE40_010705</name>
</gene>
<organism evidence="2 3">
    <name type="scientific">Patella caerulea</name>
    <name type="common">Rayed Mediterranean limpet</name>
    <dbReference type="NCBI Taxonomy" id="87958"/>
    <lineage>
        <taxon>Eukaryota</taxon>
        <taxon>Metazoa</taxon>
        <taxon>Spiralia</taxon>
        <taxon>Lophotrochozoa</taxon>
        <taxon>Mollusca</taxon>
        <taxon>Gastropoda</taxon>
        <taxon>Patellogastropoda</taxon>
        <taxon>Patelloidea</taxon>
        <taxon>Patellidae</taxon>
        <taxon>Patella</taxon>
    </lineage>
</organism>
<accession>A0AAN8PRX7</accession>
<dbReference type="SUPFAM" id="SSF81321">
    <property type="entry name" value="Family A G protein-coupled receptor-like"/>
    <property type="match status" value="1"/>
</dbReference>
<feature type="transmembrane region" description="Helical" evidence="1">
    <location>
        <begin position="94"/>
        <end position="114"/>
    </location>
</feature>
<feature type="transmembrane region" description="Helical" evidence="1">
    <location>
        <begin position="178"/>
        <end position="199"/>
    </location>
</feature>
<evidence type="ECO:0000313" key="2">
    <source>
        <dbReference type="EMBL" id="KAK6183177.1"/>
    </source>
</evidence>
<keyword evidence="1" id="KW-0472">Membrane</keyword>
<sequence length="326" mass="37456">MYEDEYPAVRRPRYDHDSATVAFIVFSVLITTFNIILITVFLLSPVLRRSIKHVLIVIHSASAFILGFLVLPVLTDYAFLSRSCDIFVTFNGLYFVYTAVSAWMIFLICLDNVLYKWRVCIKRRVYVGVGLSIAVWIGSAVVIMTTMSTAPRRPEPTTYKQTNCFFVLKPGSLEVVGILTYLPYPLIFFMVFVITFSCIRFHYSHRETDFHKHEVQDKFFPLDIALVAIFSILLDVSHFVGLMEPGDEPWSSRWETKIYMIVTLCLASIKPVIIPMFWLTNRFTRKMVTVVVCCKKPPEPNRNTQSATNQAMVEMNNGHRNGWVGS</sequence>
<feature type="transmembrane region" description="Helical" evidence="1">
    <location>
        <begin position="54"/>
        <end position="74"/>
    </location>
</feature>
<dbReference type="Proteomes" id="UP001347796">
    <property type="component" value="Unassembled WGS sequence"/>
</dbReference>
<feature type="transmembrane region" description="Helical" evidence="1">
    <location>
        <begin position="126"/>
        <end position="147"/>
    </location>
</feature>
<dbReference type="AlphaFoldDB" id="A0AAN8PRX7"/>
<comment type="caution">
    <text evidence="2">The sequence shown here is derived from an EMBL/GenBank/DDBJ whole genome shotgun (WGS) entry which is preliminary data.</text>
</comment>
<name>A0AAN8PRX7_PATCE</name>
<dbReference type="Gene3D" id="1.20.1070.10">
    <property type="entry name" value="Rhodopsin 7-helix transmembrane proteins"/>
    <property type="match status" value="1"/>
</dbReference>
<feature type="transmembrane region" description="Helical" evidence="1">
    <location>
        <begin position="258"/>
        <end position="279"/>
    </location>
</feature>
<reference evidence="2 3" key="1">
    <citation type="submission" date="2024-01" db="EMBL/GenBank/DDBJ databases">
        <title>The genome of the rayed Mediterranean limpet Patella caerulea (Linnaeus, 1758).</title>
        <authorList>
            <person name="Anh-Thu Weber A."/>
            <person name="Halstead-Nussloch G."/>
        </authorList>
    </citation>
    <scope>NUCLEOTIDE SEQUENCE [LARGE SCALE GENOMIC DNA]</scope>
    <source>
        <strain evidence="2">AATW-2023a</strain>
        <tissue evidence="2">Whole specimen</tissue>
    </source>
</reference>
<feature type="transmembrane region" description="Helical" evidence="1">
    <location>
        <begin position="20"/>
        <end position="42"/>
    </location>
</feature>
<dbReference type="EMBL" id="JAZGQO010000007">
    <property type="protein sequence ID" value="KAK6183177.1"/>
    <property type="molecule type" value="Genomic_DNA"/>
</dbReference>